<proteinExistence type="inferred from homology"/>
<dbReference type="AlphaFoldDB" id="A0AAN1QPC7"/>
<protein>
    <recommendedName>
        <fullName evidence="1">UPF0367 protein DOP62_09280</fullName>
    </recommendedName>
</protein>
<comment type="similarity">
    <text evidence="1">Belongs to the UPF0367 family.</text>
</comment>
<dbReference type="RefSeq" id="WP_208673198.1">
    <property type="nucleotide sequence ID" value="NZ_CP030139.2"/>
</dbReference>
<dbReference type="Pfam" id="PF26132">
    <property type="entry name" value="UPF0367"/>
    <property type="match status" value="1"/>
</dbReference>
<accession>A0AAN1QPC7</accession>
<evidence type="ECO:0000313" key="3">
    <source>
        <dbReference type="Proteomes" id="UP000267249"/>
    </source>
</evidence>
<dbReference type="HAMAP" id="MF_01360">
    <property type="entry name" value="UPF0367"/>
    <property type="match status" value="1"/>
</dbReference>
<dbReference type="NCBIfam" id="NF010236">
    <property type="entry name" value="PRK13683.1"/>
    <property type="match status" value="1"/>
</dbReference>
<dbReference type="EMBL" id="CP030139">
    <property type="protein sequence ID" value="AZB72884.1"/>
    <property type="molecule type" value="Genomic_DNA"/>
</dbReference>
<evidence type="ECO:0000313" key="2">
    <source>
        <dbReference type="EMBL" id="AZB72884.1"/>
    </source>
</evidence>
<reference evidence="2 3" key="1">
    <citation type="journal article" date="2018" name="Sci. Rep.">
        <title>Genome Features and Biochemical Characteristics of a Robust, Fast Growing and Naturally Transformable Cyanobacterium Synechococcus elongatus PCC 11801 Isolated from India.</title>
        <authorList>
            <person name="Jaiswal D."/>
            <person name="Sengupta A."/>
            <person name="Sohoni S."/>
            <person name="Sengupta S."/>
            <person name="Phadnavis A.G."/>
            <person name="Pakrasi H.B."/>
            <person name="Wangikar P.P."/>
        </authorList>
    </citation>
    <scope>NUCLEOTIDE SEQUENCE [LARGE SCALE GENOMIC DNA]</scope>
    <source>
        <strain evidence="2 3">PCC 11801</strain>
    </source>
</reference>
<dbReference type="InterPro" id="IPR020885">
    <property type="entry name" value="UPF0367"/>
</dbReference>
<evidence type="ECO:0000256" key="1">
    <source>
        <dbReference type="HAMAP-Rule" id="MF_01360"/>
    </source>
</evidence>
<organism evidence="2 3">
    <name type="scientific">Synechococcus elongatus PCC 11801</name>
    <dbReference type="NCBI Taxonomy" id="2219813"/>
    <lineage>
        <taxon>Bacteria</taxon>
        <taxon>Bacillati</taxon>
        <taxon>Cyanobacteriota</taxon>
        <taxon>Cyanophyceae</taxon>
        <taxon>Synechococcales</taxon>
        <taxon>Synechococcaceae</taxon>
        <taxon>Synechococcus</taxon>
    </lineage>
</organism>
<dbReference type="Proteomes" id="UP000267249">
    <property type="component" value="Chromosome"/>
</dbReference>
<sequence>MYILEISLKFTPMPVSVQRKEAEAAQATYQQVVEALRSGQPSVLELNCEFQAEKKLAVLTSEIASVQLYEKSGGSATVKRPGFAVIGE</sequence>
<gene>
    <name evidence="2" type="ORF">DOP62_09280</name>
</gene>
<name>A0AAN1QPC7_SYNEL</name>